<organism evidence="1 2">
    <name type="scientific">Sphingomonas yantingensis</name>
    <dbReference type="NCBI Taxonomy" id="1241761"/>
    <lineage>
        <taxon>Bacteria</taxon>
        <taxon>Pseudomonadati</taxon>
        <taxon>Pseudomonadota</taxon>
        <taxon>Alphaproteobacteria</taxon>
        <taxon>Sphingomonadales</taxon>
        <taxon>Sphingomonadaceae</taxon>
        <taxon>Sphingomonas</taxon>
    </lineage>
</organism>
<accession>A0A7W9EHT8</accession>
<sequence length="478" mass="51445">MPVAALALSACGARDRGQPPRANDAIRVDPSPSVIAVPVDVNLVDLQRVLERELPRTMWQIDKPGQTCAGHKRIDLGIAKLKTPAVKCRIVGQVTRGAIRIAGSGSTIRAAIPLTASVRAETAGGMLKETATARAMAHAVIKLSLSRDWTPRGTLDLDYDWTDTPHVEILGVRIDLTEQADKKLAPVIAKLERELPGELGRIGVRRAIEDAWRSAFTTVSVNAANPPVWMRITPKAFQYGGYTIDGGRMHLKLGMRAITETHVGHRPAPPAPTPLPPLEPLAAADGALSFFIPVFSDYSVLEPVLMKALTKRAARPFDVPGLDPVRARFERVRIYGTTGGRIAVGLTFAALEAGETKPSRGTVWLTGKPVTLPNSRRVGFSDFAVTGTTDRVGSDLIIDVINAPGIAPMIAEVLAQDFERDYAKLIGKVDRAIEAKREGRLLIRADLKEARTGQLQAAGAGLYLPVWATGTASILIRP</sequence>
<dbReference type="RefSeq" id="WP_246359266.1">
    <property type="nucleotide sequence ID" value="NZ_JACIJJ010000001.1"/>
</dbReference>
<name>A0A7W9EHT8_9SPHN</name>
<dbReference type="Proteomes" id="UP000557739">
    <property type="component" value="Unassembled WGS sequence"/>
</dbReference>
<proteinExistence type="predicted"/>
<reference evidence="1 2" key="1">
    <citation type="submission" date="2020-08" db="EMBL/GenBank/DDBJ databases">
        <title>Genomic Encyclopedia of Type Strains, Phase IV (KMG-IV): sequencing the most valuable type-strain genomes for metagenomic binning, comparative biology and taxonomic classification.</title>
        <authorList>
            <person name="Goeker M."/>
        </authorList>
    </citation>
    <scope>NUCLEOTIDE SEQUENCE [LARGE SCALE GENOMIC DNA]</scope>
    <source>
        <strain evidence="1 2">DSM 27244</strain>
    </source>
</reference>
<evidence type="ECO:0000313" key="1">
    <source>
        <dbReference type="EMBL" id="MBB5697275.1"/>
    </source>
</evidence>
<keyword evidence="2" id="KW-1185">Reference proteome</keyword>
<dbReference type="EMBL" id="JACIJJ010000001">
    <property type="protein sequence ID" value="MBB5697275.1"/>
    <property type="molecule type" value="Genomic_DNA"/>
</dbReference>
<dbReference type="Pfam" id="PF14356">
    <property type="entry name" value="DUF4403"/>
    <property type="match status" value="1"/>
</dbReference>
<dbReference type="AlphaFoldDB" id="A0A7W9EHT8"/>
<gene>
    <name evidence="1" type="ORF">FHR19_000600</name>
</gene>
<evidence type="ECO:0000313" key="2">
    <source>
        <dbReference type="Proteomes" id="UP000557739"/>
    </source>
</evidence>
<protein>
    <recommendedName>
        <fullName evidence="3">DUF4403 family protein</fullName>
    </recommendedName>
</protein>
<evidence type="ECO:0008006" key="3">
    <source>
        <dbReference type="Google" id="ProtNLM"/>
    </source>
</evidence>
<comment type="caution">
    <text evidence="1">The sequence shown here is derived from an EMBL/GenBank/DDBJ whole genome shotgun (WGS) entry which is preliminary data.</text>
</comment>
<dbReference type="InterPro" id="IPR025515">
    <property type="entry name" value="DUF4403"/>
</dbReference>